<dbReference type="EMBL" id="CABMJJ010000011">
    <property type="protein sequence ID" value="VVC04792.1"/>
    <property type="molecule type" value="Genomic_DNA"/>
</dbReference>
<protein>
    <submittedName>
        <fullName evidence="2">Uncharacterized protein</fullName>
    </submittedName>
</protein>
<gene>
    <name evidence="2" type="ORF">LFW2832_01115</name>
</gene>
<dbReference type="Proteomes" id="UP000789941">
    <property type="component" value="Unassembled WGS sequence"/>
</dbReference>
<accession>A0A5E4LXL5</accession>
<reference evidence="2 3" key="1">
    <citation type="submission" date="2019-08" db="EMBL/GenBank/DDBJ databases">
        <authorList>
            <person name="Vazquez-Campos X."/>
        </authorList>
    </citation>
    <scope>NUCLEOTIDE SEQUENCE [LARGE SCALE GENOMIC DNA]</scope>
    <source>
        <strain evidence="2">LFW-283_2</strain>
    </source>
</reference>
<evidence type="ECO:0000313" key="3">
    <source>
        <dbReference type="Proteomes" id="UP000789941"/>
    </source>
</evidence>
<dbReference type="AlphaFoldDB" id="A0A5E4LXL5"/>
<evidence type="ECO:0000313" key="2">
    <source>
        <dbReference type="EMBL" id="VVC04792.1"/>
    </source>
</evidence>
<name>A0A5E4LXL5_9ARCH</name>
<proteinExistence type="predicted"/>
<feature type="coiled-coil region" evidence="1">
    <location>
        <begin position="76"/>
        <end position="110"/>
    </location>
</feature>
<organism evidence="2 3">
    <name type="scientific">Candidatus Bilamarchaeum dharawalense</name>
    <dbReference type="NCBI Taxonomy" id="2885759"/>
    <lineage>
        <taxon>Archaea</taxon>
        <taxon>Candidatus Micrarchaeota</taxon>
        <taxon>Candidatus Micrarchaeia</taxon>
        <taxon>Candidatus Anstonellales</taxon>
        <taxon>Candidatus Bilamarchaeaceae</taxon>
        <taxon>Candidatus Bilamarchaeum</taxon>
    </lineage>
</organism>
<evidence type="ECO:0000256" key="1">
    <source>
        <dbReference type="SAM" id="Coils"/>
    </source>
</evidence>
<keyword evidence="1" id="KW-0175">Coiled coil</keyword>
<comment type="caution">
    <text evidence="2">The sequence shown here is derived from an EMBL/GenBank/DDBJ whole genome shotgun (WGS) entry which is preliminary data.</text>
</comment>
<sequence>MEKFILALLWDDGDRWGIQYFKVDATDVEDAKTVAAQIIVSEVYRFYDVAYILSKDNAYLFSGSYSGPEFKKRKEIRISEKEQMEYRKNIEKLKQDREKIKKQLEKRLGNVFDEKNYIGPVLSD</sequence>